<evidence type="ECO:0000313" key="6">
    <source>
        <dbReference type="Proteomes" id="UP000332933"/>
    </source>
</evidence>
<evidence type="ECO:0000259" key="1">
    <source>
        <dbReference type="Pfam" id="PF08603"/>
    </source>
</evidence>
<feature type="domain" description="Adenylate cyclase-associated CAP C-terminal" evidence="1">
    <location>
        <begin position="27"/>
        <end position="104"/>
    </location>
</feature>
<proteinExistence type="predicted"/>
<evidence type="ECO:0000313" key="4">
    <source>
        <dbReference type="EMBL" id="VFT83854.1"/>
    </source>
</evidence>
<sequence>MIETPTLLQSMRVRRQPVDLVNQEDQTLELDDVVAGLFLRKCRRITVVCRGKAAQITVQDCADVRLTFDSVLTSVEAIRSHGVVLAYSGRCGTITLDGCSQVELNVPVAKDAVPPLIVCTHVVDLRLRAVGDNCVVVVDEALPPIDAAQTTVTYDAAAATFRADRVLRTALFTA</sequence>
<dbReference type="EMBL" id="VJMH01003470">
    <property type="protein sequence ID" value="KAF0705857.1"/>
    <property type="molecule type" value="Genomic_DNA"/>
</dbReference>
<dbReference type="Gene3D" id="2.160.20.70">
    <property type="match status" value="1"/>
</dbReference>
<name>A0A485KHY3_9STRA</name>
<dbReference type="InterPro" id="IPR036223">
    <property type="entry name" value="CAP_C_sf"/>
</dbReference>
<evidence type="ECO:0000313" key="3">
    <source>
        <dbReference type="EMBL" id="KAF0705857.1"/>
    </source>
</evidence>
<evidence type="ECO:0000313" key="5">
    <source>
        <dbReference type="EMBL" id="VFT97342.1"/>
    </source>
</evidence>
<reference evidence="4 6" key="1">
    <citation type="submission" date="2019-03" db="EMBL/GenBank/DDBJ databases">
        <authorList>
            <person name="Gaulin E."/>
            <person name="Dumas B."/>
        </authorList>
    </citation>
    <scope>NUCLEOTIDE SEQUENCE [LARGE SCALE GENOMIC DNA]</scope>
    <source>
        <strain evidence="4">CBS 568.67</strain>
    </source>
</reference>
<organism evidence="4 6">
    <name type="scientific">Aphanomyces stellatus</name>
    <dbReference type="NCBI Taxonomy" id="120398"/>
    <lineage>
        <taxon>Eukaryota</taxon>
        <taxon>Sar</taxon>
        <taxon>Stramenopiles</taxon>
        <taxon>Oomycota</taxon>
        <taxon>Saprolegniomycetes</taxon>
        <taxon>Saprolegniales</taxon>
        <taxon>Verrucalvaceae</taxon>
        <taxon>Aphanomyces</taxon>
    </lineage>
</organism>
<dbReference type="EMBL" id="CAADRA010003482">
    <property type="protein sequence ID" value="VFT83854.1"/>
    <property type="molecule type" value="Genomic_DNA"/>
</dbReference>
<dbReference type="InterPro" id="IPR016098">
    <property type="entry name" value="CAP/MinC_C"/>
</dbReference>
<dbReference type="InterPro" id="IPR013912">
    <property type="entry name" value="Adenylate_cyclase-assoc_CAP_C"/>
</dbReference>
<dbReference type="OrthoDB" id="77251at2759"/>
<dbReference type="GO" id="GO:0003779">
    <property type="term" value="F:actin binding"/>
    <property type="evidence" value="ECO:0007669"/>
    <property type="project" value="InterPro"/>
</dbReference>
<dbReference type="EMBL" id="VJMH01006898">
    <property type="protein sequence ID" value="KAF0687603.1"/>
    <property type="molecule type" value="Genomic_DNA"/>
</dbReference>
<accession>A0A485KHY3</accession>
<dbReference type="SUPFAM" id="SSF69340">
    <property type="entry name" value="C-terminal domain of adenylylcyclase associated protein"/>
    <property type="match status" value="1"/>
</dbReference>
<evidence type="ECO:0000313" key="2">
    <source>
        <dbReference type="EMBL" id="KAF0687603.1"/>
    </source>
</evidence>
<protein>
    <submittedName>
        <fullName evidence="5">Aste57867_20662 protein</fullName>
    </submittedName>
    <submittedName>
        <fullName evidence="4">Aste57867_6901 protein</fullName>
    </submittedName>
</protein>
<dbReference type="GO" id="GO:0007010">
    <property type="term" value="P:cytoskeleton organization"/>
    <property type="evidence" value="ECO:0007669"/>
    <property type="project" value="InterPro"/>
</dbReference>
<dbReference type="Pfam" id="PF08603">
    <property type="entry name" value="CAP_C"/>
    <property type="match status" value="1"/>
</dbReference>
<reference evidence="2" key="2">
    <citation type="submission" date="2019-06" db="EMBL/GenBank/DDBJ databases">
        <title>Genomics analysis of Aphanomyces spp. identifies a new class of oomycete effector associated with host adaptation.</title>
        <authorList>
            <person name="Gaulin E."/>
        </authorList>
    </citation>
    <scope>NUCLEOTIDE SEQUENCE</scope>
    <source>
        <strain evidence="2">CBS 578.67</strain>
    </source>
</reference>
<dbReference type="AlphaFoldDB" id="A0A485KHY3"/>
<dbReference type="EMBL" id="CAADRA010006924">
    <property type="protein sequence ID" value="VFT97342.1"/>
    <property type="molecule type" value="Genomic_DNA"/>
</dbReference>
<keyword evidence="6" id="KW-1185">Reference proteome</keyword>
<dbReference type="Proteomes" id="UP000332933">
    <property type="component" value="Unassembled WGS sequence"/>
</dbReference>
<gene>
    <name evidence="4" type="primary">Aste57867_6901</name>
    <name evidence="5" type="synonym">Aste57867_20662</name>
    <name evidence="3" type="ORF">As57867_006879</name>
    <name evidence="2" type="ORF">As57867_020594</name>
    <name evidence="5" type="ORF">ASTE57867_20662</name>
    <name evidence="4" type="ORF">ASTE57867_6901</name>
</gene>